<evidence type="ECO:0000313" key="3">
    <source>
        <dbReference type="Proteomes" id="UP000031843"/>
    </source>
</evidence>
<dbReference type="EMBL" id="CP010536">
    <property type="protein sequence ID" value="AJG20098.1"/>
    <property type="molecule type" value="Genomic_DNA"/>
</dbReference>
<sequence length="127" mass="14427">MGGSSRQGKTRGTQGYESTAQRRKCAEALPCRLKRSTCANMHPVWVLHLNRIVRSLRRRGQVMRQFYMGSAGIQPSGHSSMRHRCFAGRQPAAKQPPRGARRSPDAVARNVPVHLEHHWRSYGISRR</sequence>
<organism evidence="2 3">
    <name type="scientific">Cupriavidus basilensis</name>
    <dbReference type="NCBI Taxonomy" id="68895"/>
    <lineage>
        <taxon>Bacteria</taxon>
        <taxon>Pseudomonadati</taxon>
        <taxon>Pseudomonadota</taxon>
        <taxon>Betaproteobacteria</taxon>
        <taxon>Burkholderiales</taxon>
        <taxon>Burkholderiaceae</taxon>
        <taxon>Cupriavidus</taxon>
    </lineage>
</organism>
<keyword evidence="3" id="KW-1185">Reference proteome</keyword>
<reference evidence="2 3" key="1">
    <citation type="journal article" date="2015" name="Genome Announc.">
        <title>Complete Genome Sequence of Cupriavidus basilensis 4G11, Isolated from the Oak Ridge Field Research Center Site.</title>
        <authorList>
            <person name="Ray J."/>
            <person name="Waters R.J."/>
            <person name="Skerker J.M."/>
            <person name="Kuehl J.V."/>
            <person name="Price M.N."/>
            <person name="Huang J."/>
            <person name="Chakraborty R."/>
            <person name="Arkin A.P."/>
            <person name="Deutschbauer A."/>
        </authorList>
    </citation>
    <scope>NUCLEOTIDE SEQUENCE [LARGE SCALE GENOMIC DNA]</scope>
    <source>
        <strain evidence="2">4G11</strain>
    </source>
</reference>
<accession>A0A0C4YB00</accession>
<dbReference type="AlphaFoldDB" id="A0A0C4YB00"/>
<dbReference type="Proteomes" id="UP000031843">
    <property type="component" value="Chromosome main"/>
</dbReference>
<dbReference type="KEGG" id="cbw:RR42_m2716"/>
<feature type="region of interest" description="Disordered" evidence="1">
    <location>
        <begin position="1"/>
        <end position="23"/>
    </location>
</feature>
<name>A0A0C4YB00_9BURK</name>
<evidence type="ECO:0000313" key="2">
    <source>
        <dbReference type="EMBL" id="AJG20098.1"/>
    </source>
</evidence>
<gene>
    <name evidence="2" type="ORF">RR42_m2716</name>
</gene>
<protein>
    <submittedName>
        <fullName evidence="2">Uncharacterized protein</fullName>
    </submittedName>
</protein>
<feature type="compositionally biased region" description="Polar residues" evidence="1">
    <location>
        <begin position="1"/>
        <end position="19"/>
    </location>
</feature>
<evidence type="ECO:0000256" key="1">
    <source>
        <dbReference type="SAM" id="MobiDB-lite"/>
    </source>
</evidence>
<dbReference type="STRING" id="68895.RR42_m2716"/>
<feature type="region of interest" description="Disordered" evidence="1">
    <location>
        <begin position="89"/>
        <end position="109"/>
    </location>
</feature>
<proteinExistence type="predicted"/>